<evidence type="ECO:0000313" key="4">
    <source>
        <dbReference type="Proteomes" id="UP000807769"/>
    </source>
</evidence>
<proteinExistence type="predicted"/>
<dbReference type="Proteomes" id="UP000807769">
    <property type="component" value="Unassembled WGS sequence"/>
</dbReference>
<accession>A0A9P7DVQ7</accession>
<keyword evidence="1" id="KW-1133">Transmembrane helix</keyword>
<name>A0A9P7DVQ7_9AGAM</name>
<dbReference type="OrthoDB" id="2673538at2759"/>
<keyword evidence="1" id="KW-0812">Transmembrane</keyword>
<dbReference type="GeneID" id="64627453"/>
<sequence>MQNLRATNRKTECRLQMVQGTRYVADLEIVQTHLPSQAERVTDPQTNVAADSDAESKFPATFKILDHRDLPVLQRAKAELIVRHGKNNLDMFICAHVASMIALISLYIDPELRFGQMKCSKLVAKAVRRGVDHA</sequence>
<protein>
    <submittedName>
        <fullName evidence="2">Uncharacterized protein</fullName>
    </submittedName>
</protein>
<reference evidence="2" key="1">
    <citation type="journal article" date="2020" name="New Phytol.">
        <title>Comparative genomics reveals dynamic genome evolution in host specialist ectomycorrhizal fungi.</title>
        <authorList>
            <person name="Lofgren L.A."/>
            <person name="Nguyen N.H."/>
            <person name="Vilgalys R."/>
            <person name="Ruytinx J."/>
            <person name="Liao H.L."/>
            <person name="Branco S."/>
            <person name="Kuo A."/>
            <person name="LaButti K."/>
            <person name="Lipzen A."/>
            <person name="Andreopoulos W."/>
            <person name="Pangilinan J."/>
            <person name="Riley R."/>
            <person name="Hundley H."/>
            <person name="Na H."/>
            <person name="Barry K."/>
            <person name="Grigoriev I.V."/>
            <person name="Stajich J.E."/>
            <person name="Kennedy P.G."/>
        </authorList>
    </citation>
    <scope>NUCLEOTIDE SEQUENCE</scope>
    <source>
        <strain evidence="2">MN1</strain>
    </source>
</reference>
<keyword evidence="1" id="KW-0472">Membrane</keyword>
<keyword evidence="4" id="KW-1185">Reference proteome</keyword>
<gene>
    <name evidence="3" type="ORF">BJ212DRAFT_1303553</name>
    <name evidence="2" type="ORF">BJ212DRAFT_1304320</name>
</gene>
<comment type="caution">
    <text evidence="2">The sequence shown here is derived from an EMBL/GenBank/DDBJ whole genome shotgun (WGS) entry which is preliminary data.</text>
</comment>
<dbReference type="EMBL" id="JABBWG010000058">
    <property type="protein sequence ID" value="KAG1804444.1"/>
    <property type="molecule type" value="Genomic_DNA"/>
</dbReference>
<dbReference type="EMBL" id="JABBWG010000044">
    <property type="protein sequence ID" value="KAG1807347.1"/>
    <property type="molecule type" value="Genomic_DNA"/>
</dbReference>
<organism evidence="2 4">
    <name type="scientific">Suillus subaureus</name>
    <dbReference type="NCBI Taxonomy" id="48587"/>
    <lineage>
        <taxon>Eukaryota</taxon>
        <taxon>Fungi</taxon>
        <taxon>Dikarya</taxon>
        <taxon>Basidiomycota</taxon>
        <taxon>Agaricomycotina</taxon>
        <taxon>Agaricomycetes</taxon>
        <taxon>Agaricomycetidae</taxon>
        <taxon>Boletales</taxon>
        <taxon>Suillineae</taxon>
        <taxon>Suillaceae</taxon>
        <taxon>Suillus</taxon>
    </lineage>
</organism>
<dbReference type="RefSeq" id="XP_041188016.1">
    <property type="nucleotide sequence ID" value="XM_041333436.1"/>
</dbReference>
<evidence type="ECO:0000256" key="1">
    <source>
        <dbReference type="SAM" id="Phobius"/>
    </source>
</evidence>
<evidence type="ECO:0000313" key="2">
    <source>
        <dbReference type="EMBL" id="KAG1804444.1"/>
    </source>
</evidence>
<evidence type="ECO:0000313" key="3">
    <source>
        <dbReference type="EMBL" id="KAG1807347.1"/>
    </source>
</evidence>
<feature type="transmembrane region" description="Helical" evidence="1">
    <location>
        <begin position="89"/>
        <end position="108"/>
    </location>
</feature>
<dbReference type="AlphaFoldDB" id="A0A9P7DVQ7"/>